<dbReference type="Pfam" id="PF02634">
    <property type="entry name" value="FdhD-NarQ"/>
    <property type="match status" value="1"/>
</dbReference>
<comment type="caution">
    <text evidence="4">The sequence shown here is derived from an EMBL/GenBank/DDBJ whole genome shotgun (WGS) entry which is preliminary data.</text>
</comment>
<dbReference type="InterPro" id="IPR016193">
    <property type="entry name" value="Cytidine_deaminase-like"/>
</dbReference>
<dbReference type="GO" id="GO:0005737">
    <property type="term" value="C:cytoplasm"/>
    <property type="evidence" value="ECO:0007669"/>
    <property type="project" value="UniProtKB-SubCell"/>
</dbReference>
<dbReference type="Gene3D" id="3.40.140.10">
    <property type="entry name" value="Cytidine Deaminase, domain 2"/>
    <property type="match status" value="1"/>
</dbReference>
<keyword evidence="5" id="KW-1185">Reference proteome</keyword>
<evidence type="ECO:0000256" key="2">
    <source>
        <dbReference type="ARBA" id="ARBA00023150"/>
    </source>
</evidence>
<organism evidence="4 5">
    <name type="scientific">Pacificibacter maritimus</name>
    <dbReference type="NCBI Taxonomy" id="762213"/>
    <lineage>
        <taxon>Bacteria</taxon>
        <taxon>Pseudomonadati</taxon>
        <taxon>Pseudomonadota</taxon>
        <taxon>Alphaproteobacteria</taxon>
        <taxon>Rhodobacterales</taxon>
        <taxon>Roseobacteraceae</taxon>
        <taxon>Pacificibacter</taxon>
    </lineage>
</organism>
<dbReference type="Proteomes" id="UP000269689">
    <property type="component" value="Unassembled WGS sequence"/>
</dbReference>
<protein>
    <recommendedName>
        <fullName evidence="3">Sulfur carrier protein FdhD</fullName>
    </recommendedName>
</protein>
<evidence type="ECO:0000313" key="4">
    <source>
        <dbReference type="EMBL" id="RPE71346.1"/>
    </source>
</evidence>
<comment type="caution">
    <text evidence="3">Lacks conserved residue(s) required for the propagation of feature annotation.</text>
</comment>
<feature type="active site" description="Cysteine persulfide intermediate" evidence="3">
    <location>
        <position position="128"/>
    </location>
</feature>
<dbReference type="SUPFAM" id="SSF53927">
    <property type="entry name" value="Cytidine deaminase-like"/>
    <property type="match status" value="1"/>
</dbReference>
<dbReference type="EMBL" id="RKQK01000001">
    <property type="protein sequence ID" value="RPE71346.1"/>
    <property type="molecule type" value="Genomic_DNA"/>
</dbReference>
<keyword evidence="2 3" id="KW-0501">Molybdenum cofactor biosynthesis</keyword>
<dbReference type="PIRSF" id="PIRSF015626">
    <property type="entry name" value="FdhD"/>
    <property type="match status" value="1"/>
</dbReference>
<dbReference type="GO" id="GO:0006777">
    <property type="term" value="P:Mo-molybdopterin cofactor biosynthetic process"/>
    <property type="evidence" value="ECO:0007669"/>
    <property type="project" value="UniProtKB-UniRule"/>
</dbReference>
<dbReference type="GO" id="GO:0016783">
    <property type="term" value="F:sulfurtransferase activity"/>
    <property type="evidence" value="ECO:0007669"/>
    <property type="project" value="InterPro"/>
</dbReference>
<dbReference type="AlphaFoldDB" id="A0A3N4UL21"/>
<dbReference type="OrthoDB" id="3197277at2"/>
<reference evidence="4 5" key="1">
    <citation type="submission" date="2018-11" db="EMBL/GenBank/DDBJ databases">
        <title>Genomic Encyclopedia of Type Strains, Phase IV (KMG-IV): sequencing the most valuable type-strain genomes for metagenomic binning, comparative biology and taxonomic classification.</title>
        <authorList>
            <person name="Goeker M."/>
        </authorList>
    </citation>
    <scope>NUCLEOTIDE SEQUENCE [LARGE SCALE GENOMIC DNA]</scope>
    <source>
        <strain evidence="4 5">DSM 104731</strain>
    </source>
</reference>
<proteinExistence type="inferred from homology"/>
<dbReference type="HAMAP" id="MF_00187">
    <property type="entry name" value="FdhD"/>
    <property type="match status" value="1"/>
</dbReference>
<name>A0A3N4UL21_9RHOB</name>
<comment type="similarity">
    <text evidence="3">Belongs to the FdhD family.</text>
</comment>
<dbReference type="NCBIfam" id="TIGR00129">
    <property type="entry name" value="fdhD_narQ"/>
    <property type="match status" value="1"/>
</dbReference>
<dbReference type="GO" id="GO:0097163">
    <property type="term" value="F:sulfur carrier activity"/>
    <property type="evidence" value="ECO:0007669"/>
    <property type="project" value="UniProtKB-UniRule"/>
</dbReference>
<evidence type="ECO:0000256" key="3">
    <source>
        <dbReference type="HAMAP-Rule" id="MF_00187"/>
    </source>
</evidence>
<evidence type="ECO:0000313" key="5">
    <source>
        <dbReference type="Proteomes" id="UP000269689"/>
    </source>
</evidence>
<dbReference type="PANTHER" id="PTHR30592">
    <property type="entry name" value="FORMATE DEHYDROGENASE"/>
    <property type="match status" value="1"/>
</dbReference>
<comment type="function">
    <text evidence="3">Required for formate dehydrogenase (FDH) activity. Acts as a sulfur carrier protein that transfers sulfur from IscS to the molybdenum cofactor prior to its insertion into FDH.</text>
</comment>
<accession>A0A3N4UL21</accession>
<dbReference type="RefSeq" id="WP_123791572.1">
    <property type="nucleotide sequence ID" value="NZ_RKQK01000001.1"/>
</dbReference>
<comment type="subcellular location">
    <subcellularLocation>
        <location evidence="3">Cytoplasm</location>
    </subcellularLocation>
</comment>
<sequence length="291" mass="31231">MQPKRQKRAALSPLRNKAVKIAPTVSTLGWSHQKDGALEIHRTLPEETPVAIVFNGSTQAVMMATPCNIEDFAYGFALTEGAITEFSQIENIEVVSHDQGIEVQMWLAEDRAEMLAARRRSMAGPVGCGLCGIDSIEQAMRDLPQLDLDAFRITRAEVASATDDLRSHQNLHDQTHATHAAGFLVPAQGIILAREDVGRHNALDKLIGALLRGGIDPTSGAVVMTSRISVDLVQKCALAGVPALIAVSAPTAQAVRVAQSARITLAAFARQGGFDIYSHPTRIKEDTPDGT</sequence>
<gene>
    <name evidence="3" type="primary">fdhD</name>
    <name evidence="4" type="ORF">EDD53_0463</name>
</gene>
<evidence type="ECO:0000256" key="1">
    <source>
        <dbReference type="ARBA" id="ARBA00022490"/>
    </source>
</evidence>
<dbReference type="InterPro" id="IPR003786">
    <property type="entry name" value="FdhD"/>
</dbReference>
<dbReference type="PANTHER" id="PTHR30592:SF1">
    <property type="entry name" value="SULFUR CARRIER PROTEIN FDHD"/>
    <property type="match status" value="1"/>
</dbReference>
<dbReference type="Gene3D" id="3.10.20.10">
    <property type="match status" value="1"/>
</dbReference>
<keyword evidence="1 3" id="KW-0963">Cytoplasm</keyword>